<dbReference type="Proteomes" id="UP000231179">
    <property type="component" value="Chromosome"/>
</dbReference>
<feature type="chain" id="PRO_5014675045" evidence="1">
    <location>
        <begin position="22"/>
        <end position="739"/>
    </location>
</feature>
<sequence>MLRTKLLLSLCLSTVVTPVAATYSVGTNYTEKIQAIRDNVKNNSKFLHEGNVYMYGGKEYKSENQILKELLTQNPIKEVTTSSDPEKIMLDYATGKIDGDRVYGTNASDFVKVARNFYGKTILPSCQESGGVSGCQETQKSAYDRAIDSYVNPGLTRLKYSYDNSLFYDSPEEAKIAYKNTGFNTPQRTLMYYYNGHYYNAFNQNDFEKMKTTMTPAYYYEPKSSGGKYNLDKPFSVSKEDFAEVYTNKLEDDLNVYFDNGWGNILNDTSERSYNISIEIGENGDYFKVNGRGNTIIRIKGGKIEFSTKTGGKSERYEKDILDIKVSGAELLRHFDPKAFMTEFKSYDSWKTGVISNESGSNDLNDWYEKEFTVGDTSFKIYASTYTWRGSNYAHTDLKASKYQDLGFSDEASLELNQNLPNNFKYVIEAFLNSDPGKKFIKDFGNDFTFKTYLGMGYGIKQSFKRKIREFIAENETIFEDALKEDWIYSKNSISKFSVYTSNLEKEKMLKPYKNVDPSKKFELLKGYNIRMTYDEWKNDFYFFDDMNGGNVVLQERWFVSDTKTNLKDFSDYHGYNLSNTIEGAKQIQFDKQNPLLYKKVYLYNPNGELVAEEYNEDDALNYLKSILNIKQSYVHKNELKNIENAFTDFSSLISNGKYNVYTYHTKGQELYFNNYEAALESYKNNINLIASVSVVYKKEFVYIYKDKNIEKNFYWSNDQDLDKIVQEIYQLLGKGENH</sequence>
<dbReference type="AlphaFoldDB" id="A0A2K8KGQ7"/>
<protein>
    <submittedName>
        <fullName evidence="2">Uncharacterized protein</fullName>
    </submittedName>
</protein>
<gene>
    <name evidence="2" type="ORF">SCLAR_v1c05390</name>
</gene>
<keyword evidence="3" id="KW-1185">Reference proteome</keyword>
<feature type="signal peptide" evidence="1">
    <location>
        <begin position="1"/>
        <end position="21"/>
    </location>
</feature>
<organism evidence="2 3">
    <name type="scientific">Spiroplasma clarkii</name>
    <dbReference type="NCBI Taxonomy" id="2139"/>
    <lineage>
        <taxon>Bacteria</taxon>
        <taxon>Bacillati</taxon>
        <taxon>Mycoplasmatota</taxon>
        <taxon>Mollicutes</taxon>
        <taxon>Entomoplasmatales</taxon>
        <taxon>Spiroplasmataceae</taxon>
        <taxon>Spiroplasma</taxon>
    </lineage>
</organism>
<proteinExistence type="predicted"/>
<dbReference type="EMBL" id="CP024870">
    <property type="protein sequence ID" value="ATX70858.1"/>
    <property type="molecule type" value="Genomic_DNA"/>
</dbReference>
<evidence type="ECO:0000313" key="2">
    <source>
        <dbReference type="EMBL" id="ATX70858.1"/>
    </source>
</evidence>
<reference evidence="2 3" key="1">
    <citation type="submission" date="2017-11" db="EMBL/GenBank/DDBJ databases">
        <title>Complete genome sequence of Spiroplasma clarkii CN-5 (DSM 19994).</title>
        <authorList>
            <person name="Tsai Y.-M."/>
            <person name="Chang A."/>
            <person name="Lo W.-S."/>
            <person name="Kuo C.-H."/>
        </authorList>
    </citation>
    <scope>NUCLEOTIDE SEQUENCE [LARGE SCALE GENOMIC DNA]</scope>
    <source>
        <strain evidence="2 3">CN-5</strain>
    </source>
</reference>
<evidence type="ECO:0000313" key="3">
    <source>
        <dbReference type="Proteomes" id="UP000231179"/>
    </source>
</evidence>
<keyword evidence="1" id="KW-0732">Signal</keyword>
<accession>A0A2K8KGQ7</accession>
<name>A0A2K8KGQ7_9MOLU</name>
<dbReference type="RefSeq" id="WP_100254416.1">
    <property type="nucleotide sequence ID" value="NZ_CP024870.1"/>
</dbReference>
<evidence type="ECO:0000256" key="1">
    <source>
        <dbReference type="SAM" id="SignalP"/>
    </source>
</evidence>